<evidence type="ECO:0000256" key="2">
    <source>
        <dbReference type="SAM" id="Coils"/>
    </source>
</evidence>
<comment type="subcellular location">
    <subcellularLocation>
        <location evidence="1">Cell envelope</location>
    </subcellularLocation>
</comment>
<name>A0A379DBQ5_9FIRM</name>
<evidence type="ECO:0000256" key="1">
    <source>
        <dbReference type="ARBA" id="ARBA00004196"/>
    </source>
</evidence>
<evidence type="ECO:0000256" key="4">
    <source>
        <dbReference type="SAM" id="SignalP"/>
    </source>
</evidence>
<reference evidence="6 7" key="1">
    <citation type="submission" date="2018-06" db="EMBL/GenBank/DDBJ databases">
        <authorList>
            <consortium name="Pathogen Informatics"/>
            <person name="Doyle S."/>
        </authorList>
    </citation>
    <scope>NUCLEOTIDE SEQUENCE [LARGE SCALE GENOMIC DNA]</scope>
    <source>
        <strain evidence="6 7">NCTC11088</strain>
    </source>
</reference>
<dbReference type="InterPro" id="IPR001119">
    <property type="entry name" value="SLH_dom"/>
</dbReference>
<keyword evidence="2" id="KW-0175">Coiled coil</keyword>
<feature type="compositionally biased region" description="Basic and acidic residues" evidence="3">
    <location>
        <begin position="400"/>
        <end position="422"/>
    </location>
</feature>
<evidence type="ECO:0000256" key="3">
    <source>
        <dbReference type="SAM" id="MobiDB-lite"/>
    </source>
</evidence>
<feature type="domain" description="SLH" evidence="5">
    <location>
        <begin position="83"/>
        <end position="146"/>
    </location>
</feature>
<dbReference type="PROSITE" id="PS51272">
    <property type="entry name" value="SLH"/>
    <property type="match status" value="1"/>
</dbReference>
<evidence type="ECO:0000313" key="6">
    <source>
        <dbReference type="EMBL" id="SUB75337.1"/>
    </source>
</evidence>
<proteinExistence type="predicted"/>
<feature type="chain" id="PRO_5017061769" evidence="4">
    <location>
        <begin position="25"/>
        <end position="816"/>
    </location>
</feature>
<feature type="signal peptide" evidence="4">
    <location>
        <begin position="1"/>
        <end position="24"/>
    </location>
</feature>
<feature type="coiled-coil region" evidence="2">
    <location>
        <begin position="777"/>
        <end position="814"/>
    </location>
</feature>
<feature type="coiled-coil region" evidence="2">
    <location>
        <begin position="640"/>
        <end position="714"/>
    </location>
</feature>
<dbReference type="Pfam" id="PF00395">
    <property type="entry name" value="SLH"/>
    <property type="match status" value="1"/>
</dbReference>
<dbReference type="Pfam" id="PF09479">
    <property type="entry name" value="Flg_new"/>
    <property type="match status" value="1"/>
</dbReference>
<dbReference type="AlphaFoldDB" id="A0A379DBQ5"/>
<dbReference type="InterPro" id="IPR013378">
    <property type="entry name" value="InlB-like_B-rpt"/>
</dbReference>
<evidence type="ECO:0000313" key="7">
    <source>
        <dbReference type="Proteomes" id="UP000254777"/>
    </source>
</evidence>
<keyword evidence="4" id="KW-0732">Signal</keyword>
<feature type="coiled-coil region" evidence="2">
    <location>
        <begin position="503"/>
        <end position="552"/>
    </location>
</feature>
<dbReference type="GO" id="GO:0030313">
    <property type="term" value="C:cell envelope"/>
    <property type="evidence" value="ECO:0007669"/>
    <property type="project" value="UniProtKB-SubCell"/>
</dbReference>
<feature type="compositionally biased region" description="Basic and acidic residues" evidence="3">
    <location>
        <begin position="304"/>
        <end position="391"/>
    </location>
</feature>
<sequence length="816" mass="92101">MKKKIFTLFLTLVMMISIANPVLATETSKEQIPEKVQWLINKGWVKGRGNGLDLDKTITRAEVAKMAALISNYEKEADNAKGTQGSFTDVNVEHWANGYINVATTKGYVNGYPDKTFKPENPITNAEIITILSKLHPEWKTSLTEGKIWPTAEVNFAKTNNILKDIKNLDGKNDKNATRQDVFEMIYNLCQEKIRLTVKNAEKQLSVKESTKPSAINWWWNNGYLANREYAVRFYDINKAQLYTKYVYEGDRVSSINAPEVDGYKFEGWMDRDTGKYFEFNDRVYRDIDLIAKYSTDMAKIKPVEPKPVEPKPVEPKPVEPKPAEPKPAEPKPAEPKPVEPKPAEPKPVEPKPVEPKPVEPKPVEPKPVDPKPVEPKPVEPKPGELDKQIEAEANAQLKETIEKAKNALEENKNEPQKAAEELKKAIAKAEKVLSEGNVEAKTNEITTLNDARIKYLNITTETEKLNKLLEESLPLYQYKNASDEFKKAYEEANKVSVNGESLEEVKEAISKLEKAIAKEKELNKQIEEAANTQLKETIEKAKKALEENNNEPAKAAEELKTAIAKVEKVLSEGNVEAKTNEITTLNDARIKYLNIATETKKLNKLLEESLPLYQDENVSNDFKKAYEEANKVSVKGESLEQVKEAISKLEKAIAKEKELNKQIEAEASAQLKETIEKAKKALEENNNEPAKAAEELKTAIAKAEKILREGNVEAKTNEITTLNDARRKYLDIATETEKLNKLLEGSLPLYQDENVSNDFKKAYEEANKVSVNGESLEQVKEAISKLEKAIAKEKELNKQIEAEKDKIDKLDLSEK</sequence>
<feature type="region of interest" description="Disordered" evidence="3">
    <location>
        <begin position="304"/>
        <end position="422"/>
    </location>
</feature>
<dbReference type="Proteomes" id="UP000254777">
    <property type="component" value="Unassembled WGS sequence"/>
</dbReference>
<evidence type="ECO:0000259" key="5">
    <source>
        <dbReference type="PROSITE" id="PS51272"/>
    </source>
</evidence>
<dbReference type="Gene3D" id="2.60.40.4270">
    <property type="entry name" value="Listeria-Bacteroides repeat domain"/>
    <property type="match status" value="1"/>
</dbReference>
<gene>
    <name evidence="6" type="ORF">NCTC11088_01126</name>
</gene>
<protein>
    <submittedName>
        <fullName evidence="6">Hexagonal wall protein</fullName>
    </submittedName>
</protein>
<dbReference type="InterPro" id="IPR042229">
    <property type="entry name" value="Listeria/Bacterioides_rpt_sf"/>
</dbReference>
<accession>A0A379DBQ5</accession>
<dbReference type="EMBL" id="UGTH01000001">
    <property type="protein sequence ID" value="SUB75337.1"/>
    <property type="molecule type" value="Genomic_DNA"/>
</dbReference>
<organism evidence="6 7">
    <name type="scientific">Peptoniphilus indolicus</name>
    <dbReference type="NCBI Taxonomy" id="33030"/>
    <lineage>
        <taxon>Bacteria</taxon>
        <taxon>Bacillati</taxon>
        <taxon>Bacillota</taxon>
        <taxon>Tissierellia</taxon>
        <taxon>Tissierellales</taxon>
        <taxon>Peptoniphilaceae</taxon>
        <taxon>Peptoniphilus</taxon>
    </lineage>
</organism>
<dbReference type="RefSeq" id="WP_004820115.1">
    <property type="nucleotide sequence ID" value="NZ_UGTH01000001.1"/>
</dbReference>